<evidence type="ECO:0000256" key="1">
    <source>
        <dbReference type="ARBA" id="ARBA00023122"/>
    </source>
</evidence>
<feature type="domain" description="CBS" evidence="3">
    <location>
        <begin position="7"/>
        <end position="67"/>
    </location>
</feature>
<evidence type="ECO:0000259" key="3">
    <source>
        <dbReference type="PROSITE" id="PS51371"/>
    </source>
</evidence>
<gene>
    <name evidence="4" type="ORF">E4665_01335</name>
</gene>
<sequence>MRVQELMIKDVIMLHETDSIEVLIRTMVKHRIGGAPVVNEEGKLTGFISDGDVLRAISPKQQNIYDFYSMISAVRIEMTSELFKDLLEKKVKDLMKKRNIRSVLYSSELDAVLRTLSHEHIKKIPVIDDERRVVGIISRSDVIRYIGEQAIGQE</sequence>
<dbReference type="Pfam" id="PF00571">
    <property type="entry name" value="CBS"/>
    <property type="match status" value="2"/>
</dbReference>
<proteinExistence type="predicted"/>
<dbReference type="EMBL" id="SRJD01000001">
    <property type="protein sequence ID" value="TGB00348.1"/>
    <property type="molecule type" value="Genomic_DNA"/>
</dbReference>
<protein>
    <submittedName>
        <fullName evidence="4">CBS domain-containing protein</fullName>
    </submittedName>
</protein>
<name>A0A4Z0GUF8_9BACL</name>
<dbReference type="AlphaFoldDB" id="A0A4Z0GUF8"/>
<keyword evidence="5" id="KW-1185">Reference proteome</keyword>
<dbReference type="InterPro" id="IPR051257">
    <property type="entry name" value="Diverse_CBS-Domain"/>
</dbReference>
<dbReference type="SMART" id="SM00116">
    <property type="entry name" value="CBS"/>
    <property type="match status" value="2"/>
</dbReference>
<keyword evidence="1 2" id="KW-0129">CBS domain</keyword>
<reference evidence="4 5" key="1">
    <citation type="journal article" date="2015" name="Int. J. Syst. Evol. Microbiol.">
        <title>Sporolactobacillus shoreae sp. nov. and Sporolactobacillus spathodeae sp. nov., two spore-forming lactic acid bacteria isolated from tree barks in Thailand.</title>
        <authorList>
            <person name="Thamacharoensuk T."/>
            <person name="Kitahara M."/>
            <person name="Ohkuma M."/>
            <person name="Thongchul N."/>
            <person name="Tanasupawat S."/>
        </authorList>
    </citation>
    <scope>NUCLEOTIDE SEQUENCE [LARGE SCALE GENOMIC DNA]</scope>
    <source>
        <strain evidence="4 5">BK92</strain>
    </source>
</reference>
<dbReference type="OrthoDB" id="9790355at2"/>
<accession>A0A4Z0GUF8</accession>
<dbReference type="Gene3D" id="3.10.580.10">
    <property type="entry name" value="CBS-domain"/>
    <property type="match status" value="1"/>
</dbReference>
<comment type="caution">
    <text evidence="4">The sequence shown here is derived from an EMBL/GenBank/DDBJ whole genome shotgun (WGS) entry which is preliminary data.</text>
</comment>
<dbReference type="Proteomes" id="UP000298347">
    <property type="component" value="Unassembled WGS sequence"/>
</dbReference>
<dbReference type="PANTHER" id="PTHR43080">
    <property type="entry name" value="CBS DOMAIN-CONTAINING PROTEIN CBSX3, MITOCHONDRIAL"/>
    <property type="match status" value="1"/>
</dbReference>
<dbReference type="RefSeq" id="WP_135346994.1">
    <property type="nucleotide sequence ID" value="NZ_SRJD01000001.1"/>
</dbReference>
<evidence type="ECO:0000313" key="4">
    <source>
        <dbReference type="EMBL" id="TGB00348.1"/>
    </source>
</evidence>
<dbReference type="InterPro" id="IPR000644">
    <property type="entry name" value="CBS_dom"/>
</dbReference>
<organism evidence="4 5">
    <name type="scientific">Sporolactobacillus shoreae</name>
    <dbReference type="NCBI Taxonomy" id="1465501"/>
    <lineage>
        <taxon>Bacteria</taxon>
        <taxon>Bacillati</taxon>
        <taxon>Bacillota</taxon>
        <taxon>Bacilli</taxon>
        <taxon>Bacillales</taxon>
        <taxon>Sporolactobacillaceae</taxon>
        <taxon>Sporolactobacillus</taxon>
    </lineage>
</organism>
<dbReference type="PANTHER" id="PTHR43080:SF2">
    <property type="entry name" value="CBS DOMAIN-CONTAINING PROTEIN"/>
    <property type="match status" value="1"/>
</dbReference>
<feature type="domain" description="CBS" evidence="3">
    <location>
        <begin position="95"/>
        <end position="154"/>
    </location>
</feature>
<dbReference type="SUPFAM" id="SSF54631">
    <property type="entry name" value="CBS-domain pair"/>
    <property type="match status" value="1"/>
</dbReference>
<evidence type="ECO:0000313" key="5">
    <source>
        <dbReference type="Proteomes" id="UP000298347"/>
    </source>
</evidence>
<evidence type="ECO:0000256" key="2">
    <source>
        <dbReference type="PROSITE-ProRule" id="PRU00703"/>
    </source>
</evidence>
<dbReference type="PROSITE" id="PS51371">
    <property type="entry name" value="CBS"/>
    <property type="match status" value="2"/>
</dbReference>
<dbReference type="InterPro" id="IPR046342">
    <property type="entry name" value="CBS_dom_sf"/>
</dbReference>